<proteinExistence type="predicted"/>
<reference evidence="1" key="1">
    <citation type="journal article" date="2021" name="Proc. Natl. Acad. Sci. U.S.A.">
        <title>A Catalog of Tens of Thousands of Viruses from Human Metagenomes Reveals Hidden Associations with Chronic Diseases.</title>
        <authorList>
            <person name="Tisza M.J."/>
            <person name="Buck C.B."/>
        </authorList>
    </citation>
    <scope>NUCLEOTIDE SEQUENCE</scope>
    <source>
        <strain evidence="1">CtiX384</strain>
    </source>
</reference>
<sequence length="47" mass="5545">MLIFSLRVLVRLSFVLQRYRIYLILAIFSCLKSVNQKPKMLAIFINA</sequence>
<organism evidence="1">
    <name type="scientific">Myoviridae sp. ctiX384</name>
    <dbReference type="NCBI Taxonomy" id="2827702"/>
    <lineage>
        <taxon>Viruses</taxon>
        <taxon>Duplodnaviria</taxon>
        <taxon>Heunggongvirae</taxon>
        <taxon>Uroviricota</taxon>
        <taxon>Caudoviricetes</taxon>
    </lineage>
</organism>
<evidence type="ECO:0000313" key="1">
    <source>
        <dbReference type="EMBL" id="DAF60546.1"/>
    </source>
</evidence>
<name>A0A8S5TCR1_9CAUD</name>
<dbReference type="EMBL" id="BK032790">
    <property type="protein sequence ID" value="DAF60546.1"/>
    <property type="molecule type" value="Genomic_DNA"/>
</dbReference>
<accession>A0A8S5TCR1</accession>
<protein>
    <submittedName>
        <fullName evidence="1">Uncharacterized protein</fullName>
    </submittedName>
</protein>